<feature type="domain" description="Transketolase-like pyrimidine-binding" evidence="1">
    <location>
        <begin position="3"/>
        <end position="167"/>
    </location>
</feature>
<dbReference type="SUPFAM" id="SSF52518">
    <property type="entry name" value="Thiamin diphosphate-binding fold (THDP-binding)"/>
    <property type="match status" value="1"/>
</dbReference>
<dbReference type="EMBL" id="CM001376">
    <property type="protein sequence ID" value="EHM13392.1"/>
    <property type="molecule type" value="Genomic_DNA"/>
</dbReference>
<dbReference type="PANTHER" id="PTHR43825">
    <property type="entry name" value="PYRUVATE DEHYDROGENASE E1 COMPONENT"/>
    <property type="match status" value="1"/>
</dbReference>
<sequence>MDVLVRQGLAQTLVQLANRTPDMRILCSSGLDRELTAELERNLPAHTEKAIPSSEALAAQAAGLVRAGKQVWCLGPSVELVAEAYSALRVLSAFNGLSVRLVSTVAGLSGSSEGAVSQMLEDIPLMRSLPGMTVLMPSDGPSARFLLAHASGDAGASYIRLPSAFPAQDLSRPLPLDEENWRGMALTDGSDVTICACGMMIREALKAAQVLARQGIGASVVDVFSPTHLPEDAILSSARKTGCVVTVEEGRQAGGMGEAVAQLLCSAYPVPAKNLSIRDRAGQSGLCDELLEYYGLSSRDIVTAAVQVWAMRRR</sequence>
<dbReference type="InterPro" id="IPR029061">
    <property type="entry name" value="THDP-binding"/>
</dbReference>
<dbReference type="eggNOG" id="COG3958">
    <property type="taxonomic scope" value="Bacteria"/>
</dbReference>
<evidence type="ECO:0000313" key="3">
    <source>
        <dbReference type="Proteomes" id="UP000003806"/>
    </source>
</evidence>
<dbReference type="STRING" id="885272.JonanDRAFT_1021"/>
<dbReference type="RefSeq" id="WP_008521466.1">
    <property type="nucleotide sequence ID" value="NZ_CM001376.1"/>
</dbReference>
<dbReference type="Pfam" id="PF02779">
    <property type="entry name" value="Transket_pyr"/>
    <property type="match status" value="1"/>
</dbReference>
<proteinExistence type="predicted"/>
<gene>
    <name evidence="2" type="ORF">JonanDRAFT_1021</name>
</gene>
<dbReference type="Gene3D" id="3.40.50.970">
    <property type="match status" value="1"/>
</dbReference>
<organism evidence="2 3">
    <name type="scientific">Jonquetella anthropi DSM 22815</name>
    <dbReference type="NCBI Taxonomy" id="885272"/>
    <lineage>
        <taxon>Bacteria</taxon>
        <taxon>Thermotogati</taxon>
        <taxon>Synergistota</taxon>
        <taxon>Synergistia</taxon>
        <taxon>Synergistales</taxon>
        <taxon>Dethiosulfovibrionaceae</taxon>
        <taxon>Jonquetella</taxon>
    </lineage>
</organism>
<dbReference type="AlphaFoldDB" id="H0UL33"/>
<dbReference type="SUPFAM" id="SSF52922">
    <property type="entry name" value="TK C-terminal domain-like"/>
    <property type="match status" value="1"/>
</dbReference>
<reference evidence="2 3" key="1">
    <citation type="submission" date="2011-11" db="EMBL/GenBank/DDBJ databases">
        <title>The Noncontiguous Finished genome of Jonquetella anthropi DSM 22815.</title>
        <authorList>
            <consortium name="US DOE Joint Genome Institute (JGI-PGF)"/>
            <person name="Lucas S."/>
            <person name="Copeland A."/>
            <person name="Lapidus A."/>
            <person name="Glavina del Rio T."/>
            <person name="Dalin E."/>
            <person name="Tice H."/>
            <person name="Bruce D."/>
            <person name="Goodwin L."/>
            <person name="Pitluck S."/>
            <person name="Peters L."/>
            <person name="Mikhailova N."/>
            <person name="Held B."/>
            <person name="Kyrpides N."/>
            <person name="Mavromatis K."/>
            <person name="Ivanova N."/>
            <person name="Markowitz V."/>
            <person name="Cheng J.-F."/>
            <person name="Hugenholtz P."/>
            <person name="Woyke T."/>
            <person name="Wu D."/>
            <person name="Gronow S."/>
            <person name="Wellnitz S."/>
            <person name="Brambilla E."/>
            <person name="Klenk H.-P."/>
            <person name="Eisen J.A."/>
        </authorList>
    </citation>
    <scope>NUCLEOTIDE SEQUENCE [LARGE SCALE GENOMIC DNA]</scope>
    <source>
        <strain evidence="2 3">DSM 22815</strain>
    </source>
</reference>
<dbReference type="Proteomes" id="UP000003806">
    <property type="component" value="Chromosome"/>
</dbReference>
<protein>
    <submittedName>
        <fullName evidence="2">Transketolase, alpha subunit</fullName>
    </submittedName>
</protein>
<evidence type="ECO:0000259" key="1">
    <source>
        <dbReference type="SMART" id="SM00861"/>
    </source>
</evidence>
<accession>H0UL33</accession>
<name>H0UL33_9BACT</name>
<dbReference type="InterPro" id="IPR051157">
    <property type="entry name" value="PDH/Transketolase"/>
</dbReference>
<dbReference type="OrthoDB" id="9803371at2"/>
<keyword evidence="3" id="KW-1185">Reference proteome</keyword>
<dbReference type="Pfam" id="PF02780">
    <property type="entry name" value="Transketolase_C"/>
    <property type="match status" value="1"/>
</dbReference>
<evidence type="ECO:0000313" key="2">
    <source>
        <dbReference type="EMBL" id="EHM13392.1"/>
    </source>
</evidence>
<dbReference type="InterPro" id="IPR033248">
    <property type="entry name" value="Transketolase_C"/>
</dbReference>
<dbReference type="InterPro" id="IPR005475">
    <property type="entry name" value="Transketolase-like_Pyr-bd"/>
</dbReference>
<dbReference type="Gene3D" id="3.40.50.920">
    <property type="match status" value="1"/>
</dbReference>
<dbReference type="HOGENOM" id="CLU_009227_1_1_0"/>
<dbReference type="PANTHER" id="PTHR43825:SF1">
    <property type="entry name" value="TRANSKETOLASE-LIKE PYRIMIDINE-BINDING DOMAIN-CONTAINING PROTEIN"/>
    <property type="match status" value="1"/>
</dbReference>
<dbReference type="SMART" id="SM00861">
    <property type="entry name" value="Transket_pyr"/>
    <property type="match status" value="1"/>
</dbReference>
<dbReference type="InterPro" id="IPR009014">
    <property type="entry name" value="Transketo_C/PFOR_II"/>
</dbReference>